<dbReference type="HOGENOM" id="CLU_3123736_0_0_0"/>
<accession>E8PQS8</accession>
<reference evidence="1 2" key="2">
    <citation type="journal article" date="2011" name="BMC Genomics">
        <title>Sequence of the hyperplastic genome of the naturally competent Thermus scotoductus SA-01.</title>
        <authorList>
            <person name="Gounder K."/>
            <person name="Brzuszkiewicz E."/>
            <person name="Liesegang H."/>
            <person name="Wollherr A."/>
            <person name="Daniel R."/>
            <person name="Gottschalk G."/>
            <person name="Reva O."/>
            <person name="Kumwenda B."/>
            <person name="Srivastava M."/>
            <person name="Bricio C."/>
            <person name="Berenguer J."/>
            <person name="van Heerden E."/>
            <person name="Litthauer D."/>
        </authorList>
    </citation>
    <scope>NUCLEOTIDE SEQUENCE [LARGE SCALE GENOMIC DNA]</scope>
    <source>
        <strain evidence="2">ATCC 700910 / SA-01</strain>
    </source>
</reference>
<protein>
    <submittedName>
        <fullName evidence="1">Uncharacterized protein</fullName>
    </submittedName>
</protein>
<organism evidence="1 2">
    <name type="scientific">Thermus scotoductus (strain ATCC 700910 / SA-01)</name>
    <dbReference type="NCBI Taxonomy" id="743525"/>
    <lineage>
        <taxon>Bacteria</taxon>
        <taxon>Thermotogati</taxon>
        <taxon>Deinococcota</taxon>
        <taxon>Deinococci</taxon>
        <taxon>Thermales</taxon>
        <taxon>Thermaceae</taxon>
        <taxon>Thermus</taxon>
    </lineage>
</organism>
<name>E8PQS8_THESS</name>
<dbReference type="KEGG" id="tsc:TSC_c12400"/>
<proteinExistence type="predicted"/>
<dbReference type="AlphaFoldDB" id="E8PQS8"/>
<dbReference type="Proteomes" id="UP000008087">
    <property type="component" value="Chromosome"/>
</dbReference>
<evidence type="ECO:0000313" key="2">
    <source>
        <dbReference type="Proteomes" id="UP000008087"/>
    </source>
</evidence>
<sequence length="50" mass="5790">MRFDPFLIQVVRVVDSNNNEHYLDAVTPNTPIALLEERHLELRVGLVFTP</sequence>
<dbReference type="EMBL" id="CP001962">
    <property type="protein sequence ID" value="ADW21860.1"/>
    <property type="molecule type" value="Genomic_DNA"/>
</dbReference>
<evidence type="ECO:0000313" key="1">
    <source>
        <dbReference type="EMBL" id="ADW21860.1"/>
    </source>
</evidence>
<gene>
    <name evidence="1" type="ordered locus">TSC_c12400</name>
</gene>
<reference evidence="2" key="1">
    <citation type="submission" date="2010-03" db="EMBL/GenBank/DDBJ databases">
        <title>The genome sequence of Thermus scotoductus SA-01.</title>
        <authorList>
            <person name="Gounder K."/>
            <person name="Liesegang H."/>
            <person name="Brzuszkiewicz E."/>
            <person name="Wollherr A."/>
            <person name="Daniel R."/>
            <person name="Gottschalk G."/>
            <person name="van Heerden E."/>
            <person name="Litthauer D."/>
        </authorList>
    </citation>
    <scope>NUCLEOTIDE SEQUENCE [LARGE SCALE GENOMIC DNA]</scope>
    <source>
        <strain evidence="2">ATCC 700910 / SA-01</strain>
    </source>
</reference>
<dbReference type="STRING" id="743525.TSC_c12400"/>